<proteinExistence type="predicted"/>
<feature type="chain" id="PRO_5046876082" description="DUF4352 domain-containing protein" evidence="1">
    <location>
        <begin position="30"/>
        <end position="702"/>
    </location>
</feature>
<reference evidence="2 3" key="1">
    <citation type="submission" date="2019-10" db="EMBL/GenBank/DDBJ databases">
        <title>Description of Paenibacillus terrestris sp. nov.</title>
        <authorList>
            <person name="Carlier A."/>
            <person name="Qi S."/>
        </authorList>
    </citation>
    <scope>NUCLEOTIDE SEQUENCE [LARGE SCALE GENOMIC DNA]</scope>
    <source>
        <strain evidence="2 3">LMG 31458</strain>
    </source>
</reference>
<keyword evidence="1" id="KW-0732">Signal</keyword>
<sequence length="702" mass="77353">MIMKSPIMKLAALAFSISLTLSTVTPAIANGEGSAIIGKVSISEQSYFELKQIHLTTSQNSKLAVIHISIHNGGSSALKVIDYWIRLKNKSGSQFPARSLPSDKDKTYVAPGSSVDMTYYANVNENTQLQDLVVEFMNWDLNRTKFERVLGEVSVPDTYTDVTPSQEGSILRVGETDLKASIKKLVSNKNEKYLVPTVYLTLENVGANAITIPAYLFSIRTPEGLLYPLEAKGLKDLAIKPKESKEIQLSGTIPVAVSSDHWELVITETDTDLKVNLPVAAFQLPAATLNQGGSIGKAYSFTSKSGVYTAEMNALYRLPWEDQDLVSADITLSNKGPDTLSIPNLTGYFLLDDAVKIEANVVQTANVVGIASDSSLNLQMVGKIPYTSKYSRMKLVLQEKESDTVTTDVVEFTSQSELQAIPFHSLDQPYILDDAGRKTGFKIRSLNRYTSQASSLVIAQVEATNMEKRYTAPTKLVAHFRAADGTVLPASVAEVKNKVSPNGTALLNVSASLPKGFSTENMHLIIGESVTEGKLTESGGKPDSYVKPVAFMLPEMKVDVKDSLKNVIVYPYQISLYQFGTMVENSTFTLKFNYEISREGYLETNVDGHKLVLVFEDGGGEKSFEKSFEMKDFDPVEGETPETVGTKLKIGKHENFKIQVTDADLIFKSSFLKQYKLSLYEEYQGQRKLLATQKADWFITTD</sequence>
<keyword evidence="3" id="KW-1185">Reference proteome</keyword>
<protein>
    <recommendedName>
        <fullName evidence="4">DUF4352 domain-containing protein</fullName>
    </recommendedName>
</protein>
<dbReference type="Proteomes" id="UP000616779">
    <property type="component" value="Unassembled WGS sequence"/>
</dbReference>
<evidence type="ECO:0000313" key="3">
    <source>
        <dbReference type="Proteomes" id="UP000616779"/>
    </source>
</evidence>
<dbReference type="EMBL" id="WHOA01000039">
    <property type="protein sequence ID" value="NOU71095.1"/>
    <property type="molecule type" value="Genomic_DNA"/>
</dbReference>
<accession>A0ABX1XRC7</accession>
<feature type="signal peptide" evidence="1">
    <location>
        <begin position="1"/>
        <end position="29"/>
    </location>
</feature>
<comment type="caution">
    <text evidence="2">The sequence shown here is derived from an EMBL/GenBank/DDBJ whole genome shotgun (WGS) entry which is preliminary data.</text>
</comment>
<organism evidence="2 3">
    <name type="scientific">Paenibacillus phytorum</name>
    <dbReference type="NCBI Taxonomy" id="2654977"/>
    <lineage>
        <taxon>Bacteria</taxon>
        <taxon>Bacillati</taxon>
        <taxon>Bacillota</taxon>
        <taxon>Bacilli</taxon>
        <taxon>Bacillales</taxon>
        <taxon>Paenibacillaceae</taxon>
        <taxon>Paenibacillus</taxon>
    </lineage>
</organism>
<name>A0ABX1XRC7_9BACL</name>
<evidence type="ECO:0008006" key="4">
    <source>
        <dbReference type="Google" id="ProtNLM"/>
    </source>
</evidence>
<evidence type="ECO:0000256" key="1">
    <source>
        <dbReference type="SAM" id="SignalP"/>
    </source>
</evidence>
<evidence type="ECO:0000313" key="2">
    <source>
        <dbReference type="EMBL" id="NOU71095.1"/>
    </source>
</evidence>
<gene>
    <name evidence="2" type="ORF">GC098_06575</name>
</gene>